<feature type="transmembrane region" description="Helical" evidence="4">
    <location>
        <begin position="12"/>
        <end position="31"/>
    </location>
</feature>
<dbReference type="STRING" id="279238.Saro_1237"/>
<evidence type="ECO:0000259" key="6">
    <source>
        <dbReference type="Pfam" id="PF07730"/>
    </source>
</evidence>
<proteinExistence type="predicted"/>
<dbReference type="Pfam" id="PF07730">
    <property type="entry name" value="HisKA_3"/>
    <property type="match status" value="1"/>
</dbReference>
<dbReference type="InterPro" id="IPR036890">
    <property type="entry name" value="HATPase_C_sf"/>
</dbReference>
<dbReference type="Proteomes" id="UP000009134">
    <property type="component" value="Chromosome"/>
</dbReference>
<dbReference type="InterPro" id="IPR011712">
    <property type="entry name" value="Sig_transdc_His_kin_sub3_dim/P"/>
</dbReference>
<reference evidence="8" key="1">
    <citation type="submission" date="2006-01" db="EMBL/GenBank/DDBJ databases">
        <title>Complete sequence of Novosphingobium aromaticivorans DSM 12444.</title>
        <authorList>
            <consortium name="US DOE Joint Genome Institute"/>
            <person name="Copeland A."/>
            <person name="Lucas S."/>
            <person name="Lapidus A."/>
            <person name="Barry K."/>
            <person name="Detter J.C."/>
            <person name="Glavina T."/>
            <person name="Hammon N."/>
            <person name="Israni S."/>
            <person name="Pitluck S."/>
            <person name="Chain P."/>
            <person name="Malfatti S."/>
            <person name="Shin M."/>
            <person name="Vergez L."/>
            <person name="Schmutz J."/>
            <person name="Larimer F."/>
            <person name="Land M."/>
            <person name="Kyrpides N."/>
            <person name="Ivanova N."/>
            <person name="Fredrickson J."/>
            <person name="Balkwill D."/>
            <person name="Romine M.F."/>
            <person name="Richardson P."/>
        </authorList>
    </citation>
    <scope>NUCLEOTIDE SEQUENCE [LARGE SCALE GENOMIC DNA]</scope>
    <source>
        <strain evidence="8">ATCC 700278 / DSM 12444 / CCUG 56034 / CIP 105152 / NBRC 16084 / F199</strain>
    </source>
</reference>
<protein>
    <submittedName>
        <fullName evidence="7">Putative signal transduction histidine kinase</fullName>
    </submittedName>
</protein>
<keyword evidence="3" id="KW-0902">Two-component regulatory system</keyword>
<dbReference type="PANTHER" id="PTHR24421">
    <property type="entry name" value="NITRATE/NITRITE SENSOR PROTEIN NARX-RELATED"/>
    <property type="match status" value="1"/>
</dbReference>
<keyword evidence="4" id="KW-0472">Membrane</keyword>
<feature type="domain" description="Histidine kinase/HSP90-like ATPase" evidence="5">
    <location>
        <begin position="460"/>
        <end position="506"/>
    </location>
</feature>
<evidence type="ECO:0000256" key="4">
    <source>
        <dbReference type="SAM" id="Phobius"/>
    </source>
</evidence>
<dbReference type="InterPro" id="IPR003594">
    <property type="entry name" value="HATPase_dom"/>
</dbReference>
<keyword evidence="4" id="KW-0812">Transmembrane</keyword>
<feature type="transmembrane region" description="Helical" evidence="4">
    <location>
        <begin position="43"/>
        <end position="62"/>
    </location>
</feature>
<dbReference type="GO" id="GO:0016020">
    <property type="term" value="C:membrane"/>
    <property type="evidence" value="ECO:0007669"/>
    <property type="project" value="InterPro"/>
</dbReference>
<evidence type="ECO:0000313" key="8">
    <source>
        <dbReference type="Proteomes" id="UP000009134"/>
    </source>
</evidence>
<gene>
    <name evidence="7" type="ordered locus">Saro_1237</name>
</gene>
<name>Q2G8Z1_NOVAD</name>
<dbReference type="Gene3D" id="1.20.5.1930">
    <property type="match status" value="1"/>
</dbReference>
<dbReference type="KEGG" id="nar:Saro_1237"/>
<evidence type="ECO:0000256" key="1">
    <source>
        <dbReference type="ARBA" id="ARBA00022679"/>
    </source>
</evidence>
<dbReference type="InterPro" id="IPR050482">
    <property type="entry name" value="Sensor_HK_TwoCompSys"/>
</dbReference>
<feature type="domain" description="Signal transduction histidine kinase subgroup 3 dimerisation and phosphoacceptor" evidence="6">
    <location>
        <begin position="351"/>
        <end position="415"/>
    </location>
</feature>
<accession>Q2G8Z1</accession>
<evidence type="ECO:0000256" key="2">
    <source>
        <dbReference type="ARBA" id="ARBA00022777"/>
    </source>
</evidence>
<keyword evidence="8" id="KW-1185">Reference proteome</keyword>
<dbReference type="HOGENOM" id="CLU_497669_0_0_5"/>
<organism evidence="7 8">
    <name type="scientific">Novosphingobium aromaticivorans (strain ATCC 700278 / DSM 12444 / CCUG 56034 / CIP 105152 / NBRC 16084 / F199)</name>
    <dbReference type="NCBI Taxonomy" id="279238"/>
    <lineage>
        <taxon>Bacteria</taxon>
        <taxon>Pseudomonadati</taxon>
        <taxon>Pseudomonadota</taxon>
        <taxon>Alphaproteobacteria</taxon>
        <taxon>Sphingomonadales</taxon>
        <taxon>Sphingomonadaceae</taxon>
        <taxon>Novosphingobium</taxon>
    </lineage>
</organism>
<dbReference type="RefSeq" id="WP_011444896.1">
    <property type="nucleotide sequence ID" value="NC_007794.1"/>
</dbReference>
<dbReference type="Gene3D" id="3.30.565.10">
    <property type="entry name" value="Histidine kinase-like ATPase, C-terminal domain"/>
    <property type="match status" value="1"/>
</dbReference>
<keyword evidence="2 7" id="KW-0418">Kinase</keyword>
<dbReference type="SUPFAM" id="SSF55874">
    <property type="entry name" value="ATPase domain of HSP90 chaperone/DNA topoisomerase II/histidine kinase"/>
    <property type="match status" value="1"/>
</dbReference>
<evidence type="ECO:0000256" key="3">
    <source>
        <dbReference type="ARBA" id="ARBA00023012"/>
    </source>
</evidence>
<dbReference type="Pfam" id="PF02518">
    <property type="entry name" value="HATPase_c"/>
    <property type="match status" value="1"/>
</dbReference>
<dbReference type="CDD" id="cd16917">
    <property type="entry name" value="HATPase_UhpB-NarQ-NarX-like"/>
    <property type="match status" value="1"/>
</dbReference>
<dbReference type="GO" id="GO:0000155">
    <property type="term" value="F:phosphorelay sensor kinase activity"/>
    <property type="evidence" value="ECO:0007669"/>
    <property type="project" value="InterPro"/>
</dbReference>
<evidence type="ECO:0000259" key="5">
    <source>
        <dbReference type="Pfam" id="PF02518"/>
    </source>
</evidence>
<dbReference type="GO" id="GO:0046983">
    <property type="term" value="F:protein dimerization activity"/>
    <property type="evidence" value="ECO:0007669"/>
    <property type="project" value="InterPro"/>
</dbReference>
<keyword evidence="4" id="KW-1133">Transmembrane helix</keyword>
<feature type="transmembrane region" description="Helical" evidence="4">
    <location>
        <begin position="125"/>
        <end position="142"/>
    </location>
</feature>
<dbReference type="EMBL" id="CP000248">
    <property type="protein sequence ID" value="ABD25682.1"/>
    <property type="molecule type" value="Genomic_DNA"/>
</dbReference>
<dbReference type="eggNOG" id="COG4585">
    <property type="taxonomic scope" value="Bacteria"/>
</dbReference>
<keyword evidence="1" id="KW-0808">Transferase</keyword>
<dbReference type="AlphaFoldDB" id="Q2G8Z1"/>
<evidence type="ECO:0000313" key="7">
    <source>
        <dbReference type="EMBL" id="ABD25682.1"/>
    </source>
</evidence>
<sequence>MSAKGWTRRTGRVIATGRAVLALTFLLALWLDPVVPVRGVTLGYALVSSYLLWTALLMIIAWRSWWYDFRLAPVAQVVDILMFLSAVYFTESPFTEFQSPFLAFAAFMQVSAMVRWNWRATALTALVLLSTNLAFGITLYQMGLDIDLFRFSRRTIYMIVLSSILIWLSMSRGSGRTVAFAEPPGIPGERRDLLLDSALRAAAATLGAEQVALAFAASEEPWIEMRRLTAKGIVTERLAPEGLADELLGRRSTAIFSRSRKRQLALAEDGGLEALDGPVESRLADLLGADEGIIASVQSVTGSGHLVAWDHKNLSFDDIALVRALADEIGHALDREEMARLARSAAETGVRQAVARDLHDSVAQFLAGTLFRLEALRRWIREGNDPEGEIDSIKNALRREQGQLRLLIQRLRRGQEGDRRTEIGEELRDLLAEASGHWHIETELVMDQRPLPVSVQLSHEIRQLVREAVANAARHGKCGKVKVELSEQAGHLNLAITDDGKGFPQIPNAPRPRSISERVEALGGRFELHSDGAGTRLAIALRSGEPA</sequence>